<accession>A0A9X9MKJ2</accession>
<organism evidence="2 3">
    <name type="scientific">Blumeria graminis f. sp. tritici</name>
    <dbReference type="NCBI Taxonomy" id="62690"/>
    <lineage>
        <taxon>Eukaryota</taxon>
        <taxon>Fungi</taxon>
        <taxon>Dikarya</taxon>
        <taxon>Ascomycota</taxon>
        <taxon>Pezizomycotina</taxon>
        <taxon>Leotiomycetes</taxon>
        <taxon>Erysiphales</taxon>
        <taxon>Erysiphaceae</taxon>
        <taxon>Blumeria</taxon>
    </lineage>
</organism>
<dbReference type="AlphaFoldDB" id="A0A9X9MKJ2"/>
<keyword evidence="3" id="KW-1185">Reference proteome</keyword>
<feature type="signal peptide" evidence="1">
    <location>
        <begin position="1"/>
        <end position="21"/>
    </location>
</feature>
<keyword evidence="1" id="KW-0732">Signal</keyword>
<evidence type="ECO:0000313" key="2">
    <source>
        <dbReference type="EMBL" id="VDB91108.1"/>
    </source>
</evidence>
<reference evidence="2 3" key="1">
    <citation type="submission" date="2018-08" db="EMBL/GenBank/DDBJ databases">
        <authorList>
            <person name="Muller C M."/>
        </authorList>
    </citation>
    <scope>NUCLEOTIDE SEQUENCE [LARGE SCALE GENOMIC DNA]</scope>
</reference>
<gene>
    <name evidence="2" type="ORF">BGT96224V316_LOCUS6090</name>
</gene>
<sequence length="53" mass="6103">MSFLFSLWWIFTLEGRVRVSGSKVSNGINECTHNMSSPNDKHSYRRILLSGKD</sequence>
<proteinExistence type="predicted"/>
<dbReference type="EMBL" id="LR026991">
    <property type="protein sequence ID" value="VDB91108.1"/>
    <property type="molecule type" value="Genomic_DNA"/>
</dbReference>
<feature type="chain" id="PRO_5040875526" evidence="1">
    <location>
        <begin position="22"/>
        <end position="53"/>
    </location>
</feature>
<protein>
    <submittedName>
        <fullName evidence="2">Bgt-51763</fullName>
    </submittedName>
</protein>
<dbReference type="Proteomes" id="UP000324639">
    <property type="component" value="Chromosome Bgt_-08"/>
</dbReference>
<evidence type="ECO:0000256" key="1">
    <source>
        <dbReference type="SAM" id="SignalP"/>
    </source>
</evidence>
<evidence type="ECO:0000313" key="3">
    <source>
        <dbReference type="Proteomes" id="UP000324639"/>
    </source>
</evidence>
<name>A0A9X9MKJ2_BLUGR</name>